<dbReference type="Proteomes" id="UP001055072">
    <property type="component" value="Unassembled WGS sequence"/>
</dbReference>
<comment type="caution">
    <text evidence="1">The sequence shown here is derived from an EMBL/GenBank/DDBJ whole genome shotgun (WGS) entry which is preliminary data.</text>
</comment>
<reference evidence="1" key="1">
    <citation type="journal article" date="2021" name="Environ. Microbiol.">
        <title>Gene family expansions and transcriptome signatures uncover fungal adaptations to wood decay.</title>
        <authorList>
            <person name="Hage H."/>
            <person name="Miyauchi S."/>
            <person name="Viragh M."/>
            <person name="Drula E."/>
            <person name="Min B."/>
            <person name="Chaduli D."/>
            <person name="Navarro D."/>
            <person name="Favel A."/>
            <person name="Norest M."/>
            <person name="Lesage-Meessen L."/>
            <person name="Balint B."/>
            <person name="Merenyi Z."/>
            <person name="de Eugenio L."/>
            <person name="Morin E."/>
            <person name="Martinez A.T."/>
            <person name="Baldrian P."/>
            <person name="Stursova M."/>
            <person name="Martinez M.J."/>
            <person name="Novotny C."/>
            <person name="Magnuson J.K."/>
            <person name="Spatafora J.W."/>
            <person name="Maurice S."/>
            <person name="Pangilinan J."/>
            <person name="Andreopoulos W."/>
            <person name="LaButti K."/>
            <person name="Hundley H."/>
            <person name="Na H."/>
            <person name="Kuo A."/>
            <person name="Barry K."/>
            <person name="Lipzen A."/>
            <person name="Henrissat B."/>
            <person name="Riley R."/>
            <person name="Ahrendt S."/>
            <person name="Nagy L.G."/>
            <person name="Grigoriev I.V."/>
            <person name="Martin F."/>
            <person name="Rosso M.N."/>
        </authorList>
    </citation>
    <scope>NUCLEOTIDE SEQUENCE</scope>
    <source>
        <strain evidence="1">CBS 384.51</strain>
    </source>
</reference>
<organism evidence="1 2">
    <name type="scientific">Irpex rosettiformis</name>
    <dbReference type="NCBI Taxonomy" id="378272"/>
    <lineage>
        <taxon>Eukaryota</taxon>
        <taxon>Fungi</taxon>
        <taxon>Dikarya</taxon>
        <taxon>Basidiomycota</taxon>
        <taxon>Agaricomycotina</taxon>
        <taxon>Agaricomycetes</taxon>
        <taxon>Polyporales</taxon>
        <taxon>Irpicaceae</taxon>
        <taxon>Irpex</taxon>
    </lineage>
</organism>
<dbReference type="EMBL" id="MU274902">
    <property type="protein sequence ID" value="KAI0093094.1"/>
    <property type="molecule type" value="Genomic_DNA"/>
</dbReference>
<sequence length="471" mass="51495">MNGLPLELSLLVVGFAYTAAARPSTRDSTLSTPCSGKYSPLNADNVSPGYLYNVLMEQCPVAQQGPLDPAACGCTLAAYNLRQASSYCSDEVPWSWSKWAKYYNCGNNTSPPAQPAVHLGVPLPNWATQALSTNGAFDVDAALKAASSDSKWTIVQIVAPIVVGLSVALIACFFFFWYRRRSQRKNNDSRYARSSKNKGQAWQNPKLRGQRRWFGLLPDRPKVRSQRQRESNWSIDEVPDSMREGIELQASRATPDNYHDGPHTGHSRSESSTSLLSSPSGRTNSSWISAIANLLPTGKAYQPGTMKDRDYRRVHVVHSATPSGFDLEGQPYDPPVAPPPSAYTSHSETVTRGDASASGPLPEEPQQQRQQRQASLPSFVDIRRQSTDLDSRHASRESTIPTPPTTATLHRPKHLADINSHNSSGPRSERTVGLGAGSEFSLGTSDLMTPSVTDSPSLLFATHRHSPRLVL</sequence>
<evidence type="ECO:0000313" key="1">
    <source>
        <dbReference type="EMBL" id="KAI0093094.1"/>
    </source>
</evidence>
<proteinExistence type="predicted"/>
<gene>
    <name evidence="1" type="ORF">BDY19DRAFT_407423</name>
</gene>
<protein>
    <submittedName>
        <fullName evidence="1">Uncharacterized protein</fullName>
    </submittedName>
</protein>
<keyword evidence="2" id="KW-1185">Reference proteome</keyword>
<evidence type="ECO:0000313" key="2">
    <source>
        <dbReference type="Proteomes" id="UP001055072"/>
    </source>
</evidence>
<name>A0ACB8UFN7_9APHY</name>
<accession>A0ACB8UFN7</accession>